<comment type="caution">
    <text evidence="15">The sequence shown here is derived from an EMBL/GenBank/DDBJ whole genome shotgun (WGS) entry which is preliminary data.</text>
</comment>
<dbReference type="PRINTS" id="PR00463">
    <property type="entry name" value="EP450I"/>
</dbReference>
<comment type="subcellular location">
    <subcellularLocation>
        <location evidence="2">Membrane</location>
    </subcellularLocation>
</comment>
<evidence type="ECO:0000256" key="10">
    <source>
        <dbReference type="ARBA" id="ARBA00023004"/>
    </source>
</evidence>
<comment type="similarity">
    <text evidence="4 14">Belongs to the cytochrome P450 family.</text>
</comment>
<evidence type="ECO:0000256" key="1">
    <source>
        <dbReference type="ARBA" id="ARBA00001971"/>
    </source>
</evidence>
<keyword evidence="5 13" id="KW-0349">Heme</keyword>
<dbReference type="PROSITE" id="PS00086">
    <property type="entry name" value="CYTOCHROME_P450"/>
    <property type="match status" value="1"/>
</dbReference>
<organism evidence="15 16">
    <name type="scientific">Favolaschia claudopus</name>
    <dbReference type="NCBI Taxonomy" id="2862362"/>
    <lineage>
        <taxon>Eukaryota</taxon>
        <taxon>Fungi</taxon>
        <taxon>Dikarya</taxon>
        <taxon>Basidiomycota</taxon>
        <taxon>Agaricomycotina</taxon>
        <taxon>Agaricomycetes</taxon>
        <taxon>Agaricomycetidae</taxon>
        <taxon>Agaricales</taxon>
        <taxon>Marasmiineae</taxon>
        <taxon>Mycenaceae</taxon>
        <taxon>Favolaschia</taxon>
    </lineage>
</organism>
<dbReference type="SUPFAM" id="SSF48264">
    <property type="entry name" value="Cytochrome P450"/>
    <property type="match status" value="1"/>
</dbReference>
<evidence type="ECO:0000256" key="5">
    <source>
        <dbReference type="ARBA" id="ARBA00022617"/>
    </source>
</evidence>
<dbReference type="PRINTS" id="PR00385">
    <property type="entry name" value="P450"/>
</dbReference>
<keyword evidence="11 14" id="KW-0503">Monooxygenase</keyword>
<protein>
    <submittedName>
        <fullName evidence="15">Cytochrome P450</fullName>
    </submittedName>
</protein>
<dbReference type="Pfam" id="PF00067">
    <property type="entry name" value="p450"/>
    <property type="match status" value="1"/>
</dbReference>
<dbReference type="GO" id="GO:0020037">
    <property type="term" value="F:heme binding"/>
    <property type="evidence" value="ECO:0007669"/>
    <property type="project" value="InterPro"/>
</dbReference>
<dbReference type="InterPro" id="IPR050121">
    <property type="entry name" value="Cytochrome_P450_monoxygenase"/>
</dbReference>
<evidence type="ECO:0000256" key="12">
    <source>
        <dbReference type="ARBA" id="ARBA00023136"/>
    </source>
</evidence>
<keyword evidence="12" id="KW-0472">Membrane</keyword>
<evidence type="ECO:0000256" key="2">
    <source>
        <dbReference type="ARBA" id="ARBA00004370"/>
    </source>
</evidence>
<accession>A0AAW0AU70</accession>
<dbReference type="GO" id="GO:0016020">
    <property type="term" value="C:membrane"/>
    <property type="evidence" value="ECO:0007669"/>
    <property type="project" value="UniProtKB-SubCell"/>
</dbReference>
<keyword evidence="7 13" id="KW-0479">Metal-binding</keyword>
<evidence type="ECO:0000256" key="11">
    <source>
        <dbReference type="ARBA" id="ARBA00023033"/>
    </source>
</evidence>
<evidence type="ECO:0000256" key="9">
    <source>
        <dbReference type="ARBA" id="ARBA00023002"/>
    </source>
</evidence>
<evidence type="ECO:0000256" key="8">
    <source>
        <dbReference type="ARBA" id="ARBA00022989"/>
    </source>
</evidence>
<dbReference type="Gene3D" id="1.10.630.10">
    <property type="entry name" value="Cytochrome P450"/>
    <property type="match status" value="1"/>
</dbReference>
<keyword evidence="6" id="KW-0812">Transmembrane</keyword>
<evidence type="ECO:0000256" key="6">
    <source>
        <dbReference type="ARBA" id="ARBA00022692"/>
    </source>
</evidence>
<dbReference type="InterPro" id="IPR017972">
    <property type="entry name" value="Cyt_P450_CS"/>
</dbReference>
<evidence type="ECO:0000256" key="4">
    <source>
        <dbReference type="ARBA" id="ARBA00010617"/>
    </source>
</evidence>
<dbReference type="PANTHER" id="PTHR24305">
    <property type="entry name" value="CYTOCHROME P450"/>
    <property type="match status" value="1"/>
</dbReference>
<evidence type="ECO:0000256" key="14">
    <source>
        <dbReference type="RuleBase" id="RU000461"/>
    </source>
</evidence>
<dbReference type="InterPro" id="IPR001128">
    <property type="entry name" value="Cyt_P450"/>
</dbReference>
<evidence type="ECO:0000256" key="13">
    <source>
        <dbReference type="PIRSR" id="PIRSR602401-1"/>
    </source>
</evidence>
<dbReference type="AlphaFoldDB" id="A0AAW0AU70"/>
<proteinExistence type="inferred from homology"/>
<dbReference type="GO" id="GO:0016705">
    <property type="term" value="F:oxidoreductase activity, acting on paired donors, with incorporation or reduction of molecular oxygen"/>
    <property type="evidence" value="ECO:0007669"/>
    <property type="project" value="InterPro"/>
</dbReference>
<comment type="cofactor">
    <cofactor evidence="1 13">
        <name>heme</name>
        <dbReference type="ChEBI" id="CHEBI:30413"/>
    </cofactor>
</comment>
<reference evidence="15 16" key="1">
    <citation type="journal article" date="2024" name="J Genomics">
        <title>Draft genome sequencing and assembly of Favolaschia claudopus CIRM-BRFM 2984 isolated from oak limbs.</title>
        <authorList>
            <person name="Navarro D."/>
            <person name="Drula E."/>
            <person name="Chaduli D."/>
            <person name="Cazenave R."/>
            <person name="Ahrendt S."/>
            <person name="Wang J."/>
            <person name="Lipzen A."/>
            <person name="Daum C."/>
            <person name="Barry K."/>
            <person name="Grigoriev I.V."/>
            <person name="Favel A."/>
            <person name="Rosso M.N."/>
            <person name="Martin F."/>
        </authorList>
    </citation>
    <scope>NUCLEOTIDE SEQUENCE [LARGE SCALE GENOMIC DNA]</scope>
    <source>
        <strain evidence="15 16">CIRM-BRFM 2984</strain>
    </source>
</reference>
<dbReference type="Proteomes" id="UP001362999">
    <property type="component" value="Unassembled WGS sequence"/>
</dbReference>
<keyword evidence="16" id="KW-1185">Reference proteome</keyword>
<comment type="pathway">
    <text evidence="3">Secondary metabolite biosynthesis; terpenoid biosynthesis.</text>
</comment>
<keyword evidence="8" id="KW-1133">Transmembrane helix</keyword>
<evidence type="ECO:0000313" key="15">
    <source>
        <dbReference type="EMBL" id="KAK7016365.1"/>
    </source>
</evidence>
<name>A0AAW0AU70_9AGAR</name>
<feature type="binding site" description="axial binding residue" evidence="13">
    <location>
        <position position="473"/>
    </location>
    <ligand>
        <name>heme</name>
        <dbReference type="ChEBI" id="CHEBI:30413"/>
    </ligand>
    <ligandPart>
        <name>Fe</name>
        <dbReference type="ChEBI" id="CHEBI:18248"/>
    </ligandPart>
</feature>
<dbReference type="InterPro" id="IPR036396">
    <property type="entry name" value="Cyt_P450_sf"/>
</dbReference>
<evidence type="ECO:0000256" key="7">
    <source>
        <dbReference type="ARBA" id="ARBA00022723"/>
    </source>
</evidence>
<dbReference type="InterPro" id="IPR002401">
    <property type="entry name" value="Cyt_P450_E_grp-I"/>
</dbReference>
<keyword evidence="10 13" id="KW-0408">Iron</keyword>
<evidence type="ECO:0000256" key="3">
    <source>
        <dbReference type="ARBA" id="ARBA00004721"/>
    </source>
</evidence>
<evidence type="ECO:0000313" key="16">
    <source>
        <dbReference type="Proteomes" id="UP001362999"/>
    </source>
</evidence>
<dbReference type="GO" id="GO:0005506">
    <property type="term" value="F:iron ion binding"/>
    <property type="evidence" value="ECO:0007669"/>
    <property type="project" value="InterPro"/>
</dbReference>
<keyword evidence="9 14" id="KW-0560">Oxidoreductase</keyword>
<sequence length="531" mass="58972">MGYYIVLVLTISVVLWLLYWRQRNSIRGPSNVESIPGPPSPSWIFGNLLQFLLPKQYGDYEYTWSTTYGPVYTVKAYFGHSLLVLADLDALKHIFNSPDKFVFGPTFDMVVRSVFGKRSVIARQGKDHQRLRAGLKPGFTAAAVQSYQPIFERVARGISEKLESLEDPESPSITMDISLLLSSAAFDAISEVVLGCSTSHLDPEFVKTNLDFTYLTSTRFPSFILADAILGSLTPWLRRVIVNNLPTKNLKLLHAQRSLADEAGRRAVHEKRELLEKGLTDENSDVFTSLVNSVRSGGPLSYEDIYGQTSLLMLAGGVSTANTLAFGLAELARNIDLQEKPRAEIHDTLSTATTNRTDRIAYDSLPLLNAFIKESLRFFPAAPILERVAAADTVIPLSREITLTNGQRTKQIMIRKGQVVVVGVASFQRVEAIWGQDANTFRPSRWLDGSVRPTEAIGPFANLLTFSGGARSCLGWRFTLLEMQVMLCELLSKYSLTLPAGHSRRICFAGTLQPLDENGDKSLVLCMKRIL</sequence>
<gene>
    <name evidence="15" type="ORF">R3P38DRAFT_3321493</name>
</gene>
<dbReference type="GO" id="GO:0004497">
    <property type="term" value="F:monooxygenase activity"/>
    <property type="evidence" value="ECO:0007669"/>
    <property type="project" value="UniProtKB-KW"/>
</dbReference>
<dbReference type="PANTHER" id="PTHR24305:SF166">
    <property type="entry name" value="CYTOCHROME P450 12A4, MITOCHONDRIAL-RELATED"/>
    <property type="match status" value="1"/>
</dbReference>
<dbReference type="EMBL" id="JAWWNJ010000051">
    <property type="protein sequence ID" value="KAK7016365.1"/>
    <property type="molecule type" value="Genomic_DNA"/>
</dbReference>